<keyword evidence="4 8" id="KW-0547">Nucleotide-binding</keyword>
<proteinExistence type="inferred from homology"/>
<feature type="binding site" evidence="8">
    <location>
        <position position="65"/>
    </location>
    <ligand>
        <name>GTP</name>
        <dbReference type="ChEBI" id="CHEBI:37565"/>
    </ligand>
</feature>
<dbReference type="PANTHER" id="PTHR19136">
    <property type="entry name" value="MOLYBDENUM COFACTOR GUANYLYLTRANSFERASE"/>
    <property type="match status" value="1"/>
</dbReference>
<dbReference type="EC" id="2.7.7.77" evidence="8"/>
<dbReference type="InterPro" id="IPR025877">
    <property type="entry name" value="MobA-like_NTP_Trfase"/>
</dbReference>
<gene>
    <name evidence="8" type="primary">mobA</name>
    <name evidence="10" type="ORF">NVS47_15490</name>
</gene>
<evidence type="ECO:0000256" key="1">
    <source>
        <dbReference type="ARBA" id="ARBA00022490"/>
    </source>
</evidence>
<keyword evidence="6 8" id="KW-0342">GTP-binding</keyword>
<keyword evidence="11" id="KW-1185">Reference proteome</keyword>
<feature type="binding site" evidence="8">
    <location>
        <position position="94"/>
    </location>
    <ligand>
        <name>GTP</name>
        <dbReference type="ChEBI" id="CHEBI:37565"/>
    </ligand>
</feature>
<dbReference type="InterPro" id="IPR013482">
    <property type="entry name" value="Molybde_CF_guanTrfase"/>
</dbReference>
<feature type="binding site" evidence="8">
    <location>
        <position position="94"/>
    </location>
    <ligand>
        <name>Mg(2+)</name>
        <dbReference type="ChEBI" id="CHEBI:18420"/>
    </ligand>
</feature>
<evidence type="ECO:0000313" key="10">
    <source>
        <dbReference type="EMBL" id="MCR6546898.1"/>
    </source>
</evidence>
<feature type="binding site" evidence="8">
    <location>
        <position position="20"/>
    </location>
    <ligand>
        <name>GTP</name>
        <dbReference type="ChEBI" id="CHEBI:37565"/>
    </ligand>
</feature>
<comment type="cofactor">
    <cofactor evidence="8">
        <name>Mg(2+)</name>
        <dbReference type="ChEBI" id="CHEBI:18420"/>
    </cofactor>
</comment>
<evidence type="ECO:0000256" key="7">
    <source>
        <dbReference type="ARBA" id="ARBA00023150"/>
    </source>
</evidence>
<dbReference type="EMBL" id="JANPWE010000013">
    <property type="protein sequence ID" value="MCR6546898.1"/>
    <property type="molecule type" value="Genomic_DNA"/>
</dbReference>
<evidence type="ECO:0000256" key="2">
    <source>
        <dbReference type="ARBA" id="ARBA00022679"/>
    </source>
</evidence>
<comment type="caution">
    <text evidence="10">The sequence shown here is derived from an EMBL/GenBank/DDBJ whole genome shotgun (WGS) entry which is preliminary data.</text>
</comment>
<name>A0ABT1Y7P1_9FIRM</name>
<dbReference type="HAMAP" id="MF_00316">
    <property type="entry name" value="MobA"/>
    <property type="match status" value="1"/>
</dbReference>
<accession>A0ABT1Y7P1</accession>
<comment type="domain">
    <text evidence="8">The N-terminal domain determines nucleotide recognition and specific binding, while the C-terminal domain determines the specific binding to the target protein.</text>
</comment>
<evidence type="ECO:0000259" key="9">
    <source>
        <dbReference type="Pfam" id="PF12804"/>
    </source>
</evidence>
<feature type="domain" description="MobA-like NTP transferase" evidence="9">
    <location>
        <begin position="5"/>
        <end position="145"/>
    </location>
</feature>
<keyword evidence="2 8" id="KW-0808">Transferase</keyword>
<organism evidence="10 11">
    <name type="scientific">Dehalobacterium formicoaceticum</name>
    <dbReference type="NCBI Taxonomy" id="51515"/>
    <lineage>
        <taxon>Bacteria</taxon>
        <taxon>Bacillati</taxon>
        <taxon>Bacillota</taxon>
        <taxon>Clostridia</taxon>
        <taxon>Eubacteriales</taxon>
        <taxon>Peptococcaceae</taxon>
        <taxon>Dehalobacterium</taxon>
    </lineage>
</organism>
<comment type="catalytic activity">
    <reaction evidence="8">
        <text>Mo-molybdopterin + GTP + H(+) = Mo-molybdopterin guanine dinucleotide + diphosphate</text>
        <dbReference type="Rhea" id="RHEA:34243"/>
        <dbReference type="ChEBI" id="CHEBI:15378"/>
        <dbReference type="ChEBI" id="CHEBI:33019"/>
        <dbReference type="ChEBI" id="CHEBI:37565"/>
        <dbReference type="ChEBI" id="CHEBI:71302"/>
        <dbReference type="ChEBI" id="CHEBI:71310"/>
        <dbReference type="EC" id="2.7.7.77"/>
    </reaction>
</comment>
<reference evidence="10 11" key="1">
    <citation type="submission" date="2022-08" db="EMBL/GenBank/DDBJ databases">
        <title>Proteogenomics of the novel Dehalobacterium formicoaceticum strain EZ94 highlights a key role of methyltransferases during anaerobic dichloromethane degradation.</title>
        <authorList>
            <person name="Wasmund K."/>
        </authorList>
    </citation>
    <scope>NUCLEOTIDE SEQUENCE [LARGE SCALE GENOMIC DNA]</scope>
    <source>
        <strain evidence="10 11">EZ94</strain>
    </source>
</reference>
<evidence type="ECO:0000313" key="11">
    <source>
        <dbReference type="Proteomes" id="UP001524944"/>
    </source>
</evidence>
<keyword evidence="7 8" id="KW-0501">Molybdenum cofactor biosynthesis</keyword>
<keyword evidence="3 8" id="KW-0479">Metal-binding</keyword>
<evidence type="ECO:0000256" key="6">
    <source>
        <dbReference type="ARBA" id="ARBA00023134"/>
    </source>
</evidence>
<keyword evidence="10" id="KW-0548">Nucleotidyltransferase</keyword>
<dbReference type="Gene3D" id="3.90.550.10">
    <property type="entry name" value="Spore Coat Polysaccharide Biosynthesis Protein SpsA, Chain A"/>
    <property type="match status" value="1"/>
</dbReference>
<dbReference type="SUPFAM" id="SSF53448">
    <property type="entry name" value="Nucleotide-diphospho-sugar transferases"/>
    <property type="match status" value="1"/>
</dbReference>
<evidence type="ECO:0000256" key="3">
    <source>
        <dbReference type="ARBA" id="ARBA00022723"/>
    </source>
</evidence>
<dbReference type="GO" id="GO:0016779">
    <property type="term" value="F:nucleotidyltransferase activity"/>
    <property type="evidence" value="ECO:0007669"/>
    <property type="project" value="UniProtKB-KW"/>
</dbReference>
<comment type="similarity">
    <text evidence="8">Belongs to the MobA family.</text>
</comment>
<keyword evidence="5 8" id="KW-0460">Magnesium</keyword>
<keyword evidence="1 8" id="KW-0963">Cytoplasm</keyword>
<dbReference type="PANTHER" id="PTHR19136:SF81">
    <property type="entry name" value="MOLYBDENUM COFACTOR GUANYLYLTRANSFERASE"/>
    <property type="match status" value="1"/>
</dbReference>
<sequence length="216" mass="24356">MKVSGVILAGGKSRRMGQDKTLMTFNNETLIGHMIKELKDVTDEIIIASNHSNKYQFPGITEVVDIYPGKGPLAGVHAGLTAAMNEYAFVVSSDMPLFQGKLVTYLAERAPDYDVVVPKPFGYWEPLCALYSKNCLPVMEKYLRASDHAVAAFHFYPEVKVLEINEKELSASGNMKHLFYNVNTPEDYQALMRQENLKDNRKSFFHKEASDQKKVL</sequence>
<evidence type="ECO:0000256" key="4">
    <source>
        <dbReference type="ARBA" id="ARBA00022741"/>
    </source>
</evidence>
<dbReference type="Pfam" id="PF12804">
    <property type="entry name" value="NTP_transf_3"/>
    <property type="match status" value="1"/>
</dbReference>
<evidence type="ECO:0000256" key="8">
    <source>
        <dbReference type="HAMAP-Rule" id="MF_00316"/>
    </source>
</evidence>
<protein>
    <recommendedName>
        <fullName evidence="8">Probable molybdenum cofactor guanylyltransferase</fullName>
        <shortName evidence="8">MoCo guanylyltransferase</shortName>
        <ecNumber evidence="8">2.7.7.77</ecNumber>
    </recommendedName>
    <alternativeName>
        <fullName evidence="8">GTP:molybdopterin guanylyltransferase</fullName>
    </alternativeName>
    <alternativeName>
        <fullName evidence="8">Mo-MPT guanylyltransferase</fullName>
    </alternativeName>
    <alternativeName>
        <fullName evidence="8">Molybdopterin guanylyltransferase</fullName>
    </alternativeName>
    <alternativeName>
        <fullName evidence="8">Molybdopterin-guanine dinucleotide synthase</fullName>
        <shortName evidence="8">MGD synthase</shortName>
    </alternativeName>
</protein>
<dbReference type="InterPro" id="IPR029044">
    <property type="entry name" value="Nucleotide-diphossugar_trans"/>
</dbReference>
<dbReference type="RefSeq" id="WP_089612252.1">
    <property type="nucleotide sequence ID" value="NZ_JANPWE010000013.1"/>
</dbReference>
<comment type="subcellular location">
    <subcellularLocation>
        <location evidence="8">Cytoplasm</location>
    </subcellularLocation>
</comment>
<comment type="function">
    <text evidence="8">Transfers a GMP moiety from GTP to Mo-molybdopterin (Mo-MPT) cofactor (Moco or molybdenum cofactor) to form Mo-molybdopterin guanine dinucleotide (Mo-MGD) cofactor.</text>
</comment>
<feature type="binding site" evidence="8">
    <location>
        <begin position="8"/>
        <end position="10"/>
    </location>
    <ligand>
        <name>GTP</name>
        <dbReference type="ChEBI" id="CHEBI:37565"/>
    </ligand>
</feature>
<comment type="caution">
    <text evidence="8">Lacks conserved residue(s) required for the propagation of feature annotation.</text>
</comment>
<dbReference type="Proteomes" id="UP001524944">
    <property type="component" value="Unassembled WGS sequence"/>
</dbReference>
<dbReference type="CDD" id="cd02503">
    <property type="entry name" value="MobA"/>
    <property type="match status" value="1"/>
</dbReference>
<evidence type="ECO:0000256" key="5">
    <source>
        <dbReference type="ARBA" id="ARBA00022842"/>
    </source>
</evidence>